<evidence type="ECO:0000313" key="8">
    <source>
        <dbReference type="Proteomes" id="UP001432071"/>
    </source>
</evidence>
<organism evidence="7 8">
    <name type="scientific">Streptomyces bobili</name>
    <dbReference type="NCBI Taxonomy" id="67280"/>
    <lineage>
        <taxon>Bacteria</taxon>
        <taxon>Bacillati</taxon>
        <taxon>Actinomycetota</taxon>
        <taxon>Actinomycetes</taxon>
        <taxon>Kitasatosporales</taxon>
        <taxon>Streptomycetaceae</taxon>
        <taxon>Streptomyces</taxon>
    </lineage>
</organism>
<dbReference type="GeneID" id="93767466"/>
<dbReference type="SMART" id="SM00827">
    <property type="entry name" value="PKS_AT"/>
    <property type="match status" value="2"/>
</dbReference>
<feature type="domain" description="Malonyl-CoA:ACP transacylase (MAT)" evidence="6">
    <location>
        <begin position="23"/>
        <end position="368"/>
    </location>
</feature>
<dbReference type="Gene3D" id="3.30.70.250">
    <property type="entry name" value="Malonyl-CoA ACP transacylase, ACP-binding"/>
    <property type="match status" value="1"/>
</dbReference>
<dbReference type="InterPro" id="IPR004410">
    <property type="entry name" value="Malonyl_CoA-ACP_transAc_FabD"/>
</dbReference>
<feature type="domain" description="Malonyl-CoA:ACP transacylase (MAT)" evidence="6">
    <location>
        <begin position="376"/>
        <end position="688"/>
    </location>
</feature>
<evidence type="ECO:0000259" key="6">
    <source>
        <dbReference type="SMART" id="SM00827"/>
    </source>
</evidence>
<evidence type="ECO:0000313" key="7">
    <source>
        <dbReference type="EMBL" id="WUN92010.1"/>
    </source>
</evidence>
<dbReference type="RefSeq" id="WP_328737718.1">
    <property type="nucleotide sequence ID" value="NZ_CP108038.1"/>
</dbReference>
<dbReference type="PANTHER" id="PTHR42681">
    <property type="entry name" value="MALONYL-COA-ACYL CARRIER PROTEIN TRANSACYLASE, MITOCHONDRIAL"/>
    <property type="match status" value="1"/>
</dbReference>
<dbReference type="EC" id="2.3.1.39" evidence="1"/>
<evidence type="ECO:0000256" key="2">
    <source>
        <dbReference type="ARBA" id="ARBA00022679"/>
    </source>
</evidence>
<gene>
    <name evidence="7" type="primary">fabD</name>
    <name evidence="7" type="ORF">OHT53_40810</name>
</gene>
<dbReference type="SUPFAM" id="SSF55048">
    <property type="entry name" value="Probable ACP-binding domain of malonyl-CoA ACP transacylase"/>
    <property type="match status" value="2"/>
</dbReference>
<dbReference type="GO" id="GO:0004314">
    <property type="term" value="F:[acyl-carrier-protein] S-malonyltransferase activity"/>
    <property type="evidence" value="ECO:0007669"/>
    <property type="project" value="UniProtKB-EC"/>
</dbReference>
<dbReference type="InterPro" id="IPR001227">
    <property type="entry name" value="Ac_transferase_dom_sf"/>
</dbReference>
<evidence type="ECO:0000256" key="5">
    <source>
        <dbReference type="SAM" id="MobiDB-lite"/>
    </source>
</evidence>
<dbReference type="InterPro" id="IPR016036">
    <property type="entry name" value="Malonyl_transacylase_ACP-bd"/>
</dbReference>
<dbReference type="SUPFAM" id="SSF52151">
    <property type="entry name" value="FabD/lysophospholipase-like"/>
    <property type="match status" value="2"/>
</dbReference>
<comment type="catalytic activity">
    <reaction evidence="4">
        <text>holo-[ACP] + malonyl-CoA = malonyl-[ACP] + CoA</text>
        <dbReference type="Rhea" id="RHEA:41792"/>
        <dbReference type="Rhea" id="RHEA-COMP:9623"/>
        <dbReference type="Rhea" id="RHEA-COMP:9685"/>
        <dbReference type="ChEBI" id="CHEBI:57287"/>
        <dbReference type="ChEBI" id="CHEBI:57384"/>
        <dbReference type="ChEBI" id="CHEBI:64479"/>
        <dbReference type="ChEBI" id="CHEBI:78449"/>
        <dbReference type="EC" id="2.3.1.39"/>
    </reaction>
</comment>
<dbReference type="Pfam" id="PF00698">
    <property type="entry name" value="Acyl_transf_1"/>
    <property type="match status" value="2"/>
</dbReference>
<keyword evidence="8" id="KW-1185">Reference proteome</keyword>
<dbReference type="Proteomes" id="UP001432071">
    <property type="component" value="Chromosome"/>
</dbReference>
<dbReference type="EMBL" id="CP108038">
    <property type="protein sequence ID" value="WUN92010.1"/>
    <property type="molecule type" value="Genomic_DNA"/>
</dbReference>
<reference evidence="7" key="1">
    <citation type="submission" date="2022-10" db="EMBL/GenBank/DDBJ databases">
        <title>The complete genomes of actinobacterial strains from the NBC collection.</title>
        <authorList>
            <person name="Joergensen T.S."/>
            <person name="Alvarez Arevalo M."/>
            <person name="Sterndorff E.B."/>
            <person name="Faurdal D."/>
            <person name="Vuksanovic O."/>
            <person name="Mourched A.-S."/>
            <person name="Charusanti P."/>
            <person name="Shaw S."/>
            <person name="Blin K."/>
            <person name="Weber T."/>
        </authorList>
    </citation>
    <scope>NUCLEOTIDE SEQUENCE</scope>
    <source>
        <strain evidence="7">NBC_00302</strain>
    </source>
</reference>
<evidence type="ECO:0000256" key="3">
    <source>
        <dbReference type="ARBA" id="ARBA00023315"/>
    </source>
</evidence>
<protein>
    <recommendedName>
        <fullName evidence="1">[acyl-carrier-protein] S-malonyltransferase</fullName>
        <ecNumber evidence="1">2.3.1.39</ecNumber>
    </recommendedName>
</protein>
<keyword evidence="2 7" id="KW-0808">Transferase</keyword>
<dbReference type="InterPro" id="IPR014043">
    <property type="entry name" value="Acyl_transferase_dom"/>
</dbReference>
<feature type="compositionally biased region" description="Low complexity" evidence="5">
    <location>
        <begin position="332"/>
        <end position="341"/>
    </location>
</feature>
<dbReference type="Gene3D" id="3.40.366.10">
    <property type="entry name" value="Malonyl-Coenzyme A Acyl Carrier Protein, domain 2"/>
    <property type="match status" value="2"/>
</dbReference>
<dbReference type="InterPro" id="IPR050858">
    <property type="entry name" value="Mal-CoA-ACP_Trans/PKS_FabD"/>
</dbReference>
<evidence type="ECO:0000256" key="4">
    <source>
        <dbReference type="ARBA" id="ARBA00048462"/>
    </source>
</evidence>
<dbReference type="NCBIfam" id="TIGR00128">
    <property type="entry name" value="fabD"/>
    <property type="match status" value="1"/>
</dbReference>
<name>A0ABZ1RCG3_9ACTN</name>
<accession>A0ABZ1RCG3</accession>
<dbReference type="SUPFAM" id="SSF51412">
    <property type="entry name" value="Inosine monophosphate dehydrogenase (IMPDH)"/>
    <property type="match status" value="1"/>
</dbReference>
<dbReference type="InterPro" id="IPR013785">
    <property type="entry name" value="Aldolase_TIM"/>
</dbReference>
<dbReference type="PANTHER" id="PTHR42681:SF1">
    <property type="entry name" value="MALONYL-COA-ACYL CARRIER PROTEIN TRANSACYLASE, MITOCHONDRIAL"/>
    <property type="match status" value="1"/>
</dbReference>
<sequence>MSAADGTPPTTETPTGRLPVVFMFSGQGSQYYRMGEELFASDEVFRTALRRYDAVAAELLGESVLDRIFDASRRKNDAFVDTRLTHPAIVMIELALAETLRAVGIEPDYLLGSSLGEYAAAVVSGSIDAETCLRLLVRQAESLPAGPRGGMLAVITRPDGRDRIPALPGCEVAARNYPGHIVVAGADADLDRAEAALRAADVLHQRVPVEYAYHSSLMDGVLTECRAVFDGVAFAPPRIPWVSCVEGRLVERPGADHFWQVARRPIEFERTMAAMRARGDFLYLDLGPSGTLHNFVRGNLPAGDRSRSLPLLSPFGHDPRVLEQARTLAAPATAPPTTAITHPPPHPNPHPHPHPHPTPVTAKTARKAHGMKVYGFPGQGSQQRGMGKELFARYPRETAIADRVLGYSIEELCVHDPERRLGRTEYTQPALYVVSVLTYLDRLAGDAEPADYLIGHSLGEYAALFAAGVFDFETGLRLVQRRGALMAEAGGGGMAAVVGCDEATVLRVLADSGIDELDLANYNAPDQFVLSGPAERVDTARAAFESAGVRAVRLNVSAPFHSRHMRDTAAEFARFLDGFTLRTPAVPVLANVDAQPYAPGAVKATLTAQIDSPVRWTDTVRRLMGHGDFEFVELGPGRVLTNLVAKIRKNAEPLPAPGVGDRLEKPLPSVQLTPPVGSAVFAAPTADTLGAATFRERYGLRRAYLLGALYGGISGREMLGAAAKAGLLGFLGAGGLPLDEVDGLLRDLTGELGLGGSFGVNLLYRHGTPEEESALVDLLLRHGVDLVEASGFPLITPALVRFRLKGGRIIAKVSRTDVAAEFLAPPPERLVARLLETGEVTAEEARAAAGRPMADDLCVEADGGWLSSTADLLTLLPAVLRLRDTTATGGHRVHVGCAGGIGTPEAAGAAFLLGADFVLTGSVNQCSVEAATSAEVKDILQEAREYDVDTAPWGELFDLGVQARYLKRGLFFPARASRLHELWRRHGSLAQLDDETRSQVLDRYLGGEAPAPAAEGSTPEQQLAAVFRGYFTRGFRLAVSGDQRSRVDYLVHCGPAMGAFNQVVADTDLHPWRARRVETIADALMDGAAAHVSARLSSFG</sequence>
<keyword evidence="3 7" id="KW-0012">Acyltransferase</keyword>
<dbReference type="InterPro" id="IPR016035">
    <property type="entry name" value="Acyl_Trfase/lysoPLipase"/>
</dbReference>
<proteinExistence type="predicted"/>
<dbReference type="Gene3D" id="3.30.70.3290">
    <property type="match status" value="1"/>
</dbReference>
<evidence type="ECO:0000256" key="1">
    <source>
        <dbReference type="ARBA" id="ARBA00013258"/>
    </source>
</evidence>
<dbReference type="Gene3D" id="3.20.20.70">
    <property type="entry name" value="Aldolase class I"/>
    <property type="match status" value="1"/>
</dbReference>
<feature type="region of interest" description="Disordered" evidence="5">
    <location>
        <begin position="332"/>
        <end position="362"/>
    </location>
</feature>